<name>A0A494T669_SPHPE</name>
<dbReference type="AlphaFoldDB" id="A0A494T669"/>
<sequence length="394" mass="43051">MNQVLAGMRVLDFGRYISGPWCAALLGDLGAEVIRVERREGGEDRGVNPLSENGDGAMFLQCNRNKLSMTLDPQSFEGKEIKRKLVESADIVVLNLPDKTLRMLELDYETLAAIKPSIIFTNGTAYGNGGPYSDSVGYDGVGQVMSGAIYRSGTPEAPMRSAAAYVDFGTSLALAVGTLAAVIHRERTGEGQKVEGSLLGTALMMSNIMLMEQAVCKSDRVAIGNRSYVGAPSDLYRSKDGWVLVQIIGQPQFKRWCRMMGEERWLSDCRFASDELRAKNGDVLNGRMAEWCLSRTNAEAVAALGALSIPASPMLSPQQALEDPHIQAMGFFKSMDYPGLPTPAPIMDTPFLLSRTPGTIRTRAPLVGEHTDQILQQLGYDNEMMRSLREKNVI</sequence>
<keyword evidence="2" id="KW-0614">Plasmid</keyword>
<dbReference type="KEGG" id="spha:D3Y57_02175"/>
<dbReference type="InterPro" id="IPR023606">
    <property type="entry name" value="CoA-Trfase_III_dom_1_sf"/>
</dbReference>
<dbReference type="Proteomes" id="UP000276254">
    <property type="component" value="Plasmid unnamed1"/>
</dbReference>
<dbReference type="RefSeq" id="WP_121150938.1">
    <property type="nucleotide sequence ID" value="NZ_CP032828.1"/>
</dbReference>
<dbReference type="SUPFAM" id="SSF89796">
    <property type="entry name" value="CoA-transferase family III (CaiB/BaiF)"/>
    <property type="match status" value="1"/>
</dbReference>
<evidence type="ECO:0000313" key="3">
    <source>
        <dbReference type="Proteomes" id="UP000276254"/>
    </source>
</evidence>
<dbReference type="OrthoDB" id="5720311at2"/>
<dbReference type="InterPro" id="IPR044855">
    <property type="entry name" value="CoA-Trfase_III_dom3_sf"/>
</dbReference>
<dbReference type="Pfam" id="PF02515">
    <property type="entry name" value="CoA_transf_3"/>
    <property type="match status" value="1"/>
</dbReference>
<dbReference type="Gene3D" id="3.40.50.10540">
    <property type="entry name" value="Crotonobetainyl-coa:carnitine coa-transferase, domain 1"/>
    <property type="match status" value="1"/>
</dbReference>
<protein>
    <submittedName>
        <fullName evidence="2">CoA transferase</fullName>
    </submittedName>
</protein>
<evidence type="ECO:0000256" key="1">
    <source>
        <dbReference type="ARBA" id="ARBA00022679"/>
    </source>
</evidence>
<keyword evidence="1 2" id="KW-0808">Transferase</keyword>
<dbReference type="PANTHER" id="PTHR48207:SF3">
    <property type="entry name" value="SUCCINATE--HYDROXYMETHYLGLUTARATE COA-TRANSFERASE"/>
    <property type="match status" value="1"/>
</dbReference>
<proteinExistence type="predicted"/>
<dbReference type="InterPro" id="IPR003673">
    <property type="entry name" value="CoA-Trfase_fam_III"/>
</dbReference>
<accession>A0A494T669</accession>
<organism evidence="2 3">
    <name type="scientific">Sphingomonas paeninsulae</name>
    <dbReference type="NCBI Taxonomy" id="2319844"/>
    <lineage>
        <taxon>Bacteria</taxon>
        <taxon>Pseudomonadati</taxon>
        <taxon>Pseudomonadota</taxon>
        <taxon>Alphaproteobacteria</taxon>
        <taxon>Sphingomonadales</taxon>
        <taxon>Sphingomonadaceae</taxon>
        <taxon>Sphingomonas</taxon>
    </lineage>
</organism>
<gene>
    <name evidence="2" type="ORF">D3Y57_02175</name>
</gene>
<reference evidence="2 3" key="1">
    <citation type="submission" date="2018-09" db="EMBL/GenBank/DDBJ databases">
        <title>Sphingomonas peninsula sp. nov., isolated from fildes peninsula, Antarctic soil.</title>
        <authorList>
            <person name="Yingchao G."/>
        </authorList>
    </citation>
    <scope>NUCLEOTIDE SEQUENCE [LARGE SCALE GENOMIC DNA]</scope>
    <source>
        <strain evidence="2 3">YZ-8</strain>
        <plasmid evidence="2 3">unnamed1</plasmid>
    </source>
</reference>
<dbReference type="Gene3D" id="3.30.1540.10">
    <property type="entry name" value="formyl-coa transferase, domain 3"/>
    <property type="match status" value="1"/>
</dbReference>
<dbReference type="GO" id="GO:0008410">
    <property type="term" value="F:CoA-transferase activity"/>
    <property type="evidence" value="ECO:0007669"/>
    <property type="project" value="TreeGrafter"/>
</dbReference>
<evidence type="ECO:0000313" key="2">
    <source>
        <dbReference type="EMBL" id="AYJ84899.1"/>
    </source>
</evidence>
<geneLocation type="plasmid" evidence="2">
    <name>unnamed1</name>
</geneLocation>
<dbReference type="EMBL" id="CP032828">
    <property type="protein sequence ID" value="AYJ84899.1"/>
    <property type="molecule type" value="Genomic_DNA"/>
</dbReference>
<keyword evidence="3" id="KW-1185">Reference proteome</keyword>
<dbReference type="PANTHER" id="PTHR48207">
    <property type="entry name" value="SUCCINATE--HYDROXYMETHYLGLUTARATE COA-TRANSFERASE"/>
    <property type="match status" value="1"/>
</dbReference>
<dbReference type="InterPro" id="IPR050483">
    <property type="entry name" value="CoA-transferase_III_domain"/>
</dbReference>